<feature type="region of interest" description="Disordered" evidence="1">
    <location>
        <begin position="1"/>
        <end position="26"/>
    </location>
</feature>
<dbReference type="AlphaFoldDB" id="E3ND44"/>
<feature type="region of interest" description="Disordered" evidence="1">
    <location>
        <begin position="93"/>
        <end position="113"/>
    </location>
</feature>
<reference evidence="2" key="1">
    <citation type="submission" date="2007-07" db="EMBL/GenBank/DDBJ databases">
        <title>PCAP assembly of the Caenorhabditis remanei genome.</title>
        <authorList>
            <consortium name="The Caenorhabditis remanei Sequencing Consortium"/>
            <person name="Wilson R.K."/>
        </authorList>
    </citation>
    <scope>NUCLEOTIDE SEQUENCE [LARGE SCALE GENOMIC DNA]</scope>
    <source>
        <strain evidence="2">PB4641</strain>
    </source>
</reference>
<organism evidence="3">
    <name type="scientific">Caenorhabditis remanei</name>
    <name type="common">Caenorhabditis vulgaris</name>
    <dbReference type="NCBI Taxonomy" id="31234"/>
    <lineage>
        <taxon>Eukaryota</taxon>
        <taxon>Metazoa</taxon>
        <taxon>Ecdysozoa</taxon>
        <taxon>Nematoda</taxon>
        <taxon>Chromadorea</taxon>
        <taxon>Rhabditida</taxon>
        <taxon>Rhabditina</taxon>
        <taxon>Rhabditomorpha</taxon>
        <taxon>Rhabditoidea</taxon>
        <taxon>Rhabditidae</taxon>
        <taxon>Peloderinae</taxon>
        <taxon>Caenorhabditis</taxon>
    </lineage>
</organism>
<gene>
    <name evidence="2" type="ORF">CRE_29183</name>
</gene>
<name>E3ND44_CAERE</name>
<dbReference type="Proteomes" id="UP000008281">
    <property type="component" value="Unassembled WGS sequence"/>
</dbReference>
<keyword evidence="3" id="KW-1185">Reference proteome</keyword>
<accession>E3ND44</accession>
<evidence type="ECO:0000256" key="1">
    <source>
        <dbReference type="SAM" id="MobiDB-lite"/>
    </source>
</evidence>
<dbReference type="InParanoid" id="E3ND44"/>
<dbReference type="EMBL" id="DS268606">
    <property type="protein sequence ID" value="EFO93482.1"/>
    <property type="molecule type" value="Genomic_DNA"/>
</dbReference>
<evidence type="ECO:0000313" key="3">
    <source>
        <dbReference type="Proteomes" id="UP000008281"/>
    </source>
</evidence>
<protein>
    <submittedName>
        <fullName evidence="2">Uncharacterized protein</fullName>
    </submittedName>
</protein>
<evidence type="ECO:0000313" key="2">
    <source>
        <dbReference type="EMBL" id="EFO93482.1"/>
    </source>
</evidence>
<proteinExistence type="predicted"/>
<sequence>MTRKLQNLRGTPGVGVPGVSYKKNKHTKERAKKMMESELKVISQYFAIRDNKLDAEKLLEEAEKTFYRNECRTTIIIDFFGIIMDLEKSFGLPSTDRQGGQHSDGEEGNRTSPTGYICKYPSVDLLTSDWLAPESLLEMSCTNLRIGKRFVAPYDLLTIIWKWMVACSNMMTRLKISVRTSTPATWNFKEIIERAEGILSNPSLDKMAWNNKKKDVCELLSSKSVHDPY</sequence>
<dbReference type="HOGENOM" id="CLU_1210762_0_0_1"/>